<comment type="cofactor">
    <cofactor evidence="1 5">
        <name>FAD</name>
        <dbReference type="ChEBI" id="CHEBI:57692"/>
    </cofactor>
</comment>
<evidence type="ECO:0000256" key="3">
    <source>
        <dbReference type="ARBA" id="ARBA00022630"/>
    </source>
</evidence>
<dbReference type="SUPFAM" id="SSF56645">
    <property type="entry name" value="Acyl-CoA dehydrogenase NM domain-like"/>
    <property type="match status" value="1"/>
</dbReference>
<evidence type="ECO:0000256" key="1">
    <source>
        <dbReference type="ARBA" id="ARBA00001974"/>
    </source>
</evidence>
<dbReference type="InterPro" id="IPR036250">
    <property type="entry name" value="AcylCo_DH-like_C"/>
</dbReference>
<dbReference type="Pfam" id="PF00441">
    <property type="entry name" value="Acyl-CoA_dh_1"/>
    <property type="match status" value="1"/>
</dbReference>
<dbReference type="InterPro" id="IPR013786">
    <property type="entry name" value="AcylCoA_DH/ox_N"/>
</dbReference>
<keyword evidence="3 5" id="KW-0285">Flavoprotein</keyword>
<dbReference type="Pfam" id="PF02770">
    <property type="entry name" value="Acyl-CoA_dh_M"/>
    <property type="match status" value="1"/>
</dbReference>
<evidence type="ECO:0000256" key="2">
    <source>
        <dbReference type="ARBA" id="ARBA00009347"/>
    </source>
</evidence>
<evidence type="ECO:0000259" key="6">
    <source>
        <dbReference type="Pfam" id="PF00441"/>
    </source>
</evidence>
<evidence type="ECO:0000256" key="4">
    <source>
        <dbReference type="ARBA" id="ARBA00022827"/>
    </source>
</evidence>
<evidence type="ECO:0000259" key="8">
    <source>
        <dbReference type="Pfam" id="PF02771"/>
    </source>
</evidence>
<name>A0ABV2UW25_9ACTN</name>
<protein>
    <submittedName>
        <fullName evidence="9">Acyl-CoA dehydrogenase family protein</fullName>
    </submittedName>
</protein>
<dbReference type="InterPro" id="IPR009100">
    <property type="entry name" value="AcylCoA_DH/oxidase_NM_dom_sf"/>
</dbReference>
<keyword evidence="5" id="KW-0560">Oxidoreductase</keyword>
<dbReference type="InterPro" id="IPR046373">
    <property type="entry name" value="Acyl-CoA_Oxase/DH_mid-dom_sf"/>
</dbReference>
<dbReference type="Proteomes" id="UP001550210">
    <property type="component" value="Unassembled WGS sequence"/>
</dbReference>
<gene>
    <name evidence="9" type="ORF">ABZZ21_12405</name>
</gene>
<feature type="domain" description="Acyl-CoA dehydrogenase/oxidase C-terminal" evidence="6">
    <location>
        <begin position="259"/>
        <end position="382"/>
    </location>
</feature>
<keyword evidence="4 5" id="KW-0274">FAD</keyword>
<dbReference type="RefSeq" id="WP_123543309.1">
    <property type="nucleotide sequence ID" value="NZ_JBEGHN010000061.1"/>
</dbReference>
<dbReference type="PANTHER" id="PTHR43884">
    <property type="entry name" value="ACYL-COA DEHYDROGENASE"/>
    <property type="match status" value="1"/>
</dbReference>
<evidence type="ECO:0000259" key="7">
    <source>
        <dbReference type="Pfam" id="PF02770"/>
    </source>
</evidence>
<dbReference type="SUPFAM" id="SSF47203">
    <property type="entry name" value="Acyl-CoA dehydrogenase C-terminal domain-like"/>
    <property type="match status" value="1"/>
</dbReference>
<comment type="caution">
    <text evidence="9">The sequence shown here is derived from an EMBL/GenBank/DDBJ whole genome shotgun (WGS) entry which is preliminary data.</text>
</comment>
<sequence>MAPAGGLTLTQAGAGAATRAELAERYASLTEVLQRHAQSADAAAELPQEVFAALRASGILGAAVAVEYGGQGGDSLLTNRLIELTAAADPSVAIILFQHYAVSSRISEWGSEAQRERYLPRLASGEWIAASAWSESGSGADKRNLATKARRTEGGGWLLEGAKAFTTGAGLADVYLVLAQTSAPTDGVASTYGSDGQTFFLIEAGNPGLFANTGMDLVGMRSSATGFVELTACEADDSAVLGPVGAAVRIIAGVRESGATLGAVSAGIAAAAYRTAFAHARRRGLADQQAVRHRLVDLAAKVEAARALVDASARRDSAEPGNTTLYSKILGSRISEEVVQEALRLLGSAGYLHDHPLNKLARDARAVGLMGPTNDLARELVSAPWTAA</sequence>
<dbReference type="Gene3D" id="1.20.140.10">
    <property type="entry name" value="Butyryl-CoA Dehydrogenase, subunit A, domain 3"/>
    <property type="match status" value="1"/>
</dbReference>
<dbReference type="PIRSF" id="PIRSF016578">
    <property type="entry name" value="HsaA"/>
    <property type="match status" value="1"/>
</dbReference>
<dbReference type="EMBL" id="JBEXPZ010000014">
    <property type="protein sequence ID" value="MET9845362.1"/>
    <property type="molecule type" value="Genomic_DNA"/>
</dbReference>
<dbReference type="Pfam" id="PF02771">
    <property type="entry name" value="Acyl-CoA_dh_N"/>
    <property type="match status" value="1"/>
</dbReference>
<dbReference type="PANTHER" id="PTHR43884:SF12">
    <property type="entry name" value="ISOVALERYL-COA DEHYDROGENASE, MITOCHONDRIAL-RELATED"/>
    <property type="match status" value="1"/>
</dbReference>
<feature type="domain" description="Acyl-CoA dehydrogenase/oxidase N-terminal" evidence="8">
    <location>
        <begin position="30"/>
        <end position="126"/>
    </location>
</feature>
<proteinExistence type="inferred from homology"/>
<comment type="similarity">
    <text evidence="2 5">Belongs to the acyl-CoA dehydrogenase family.</text>
</comment>
<evidence type="ECO:0000313" key="9">
    <source>
        <dbReference type="EMBL" id="MET9845362.1"/>
    </source>
</evidence>
<organism evidence="9 10">
    <name type="scientific">Streptomyces ossamyceticus</name>
    <dbReference type="NCBI Taxonomy" id="249581"/>
    <lineage>
        <taxon>Bacteria</taxon>
        <taxon>Bacillati</taxon>
        <taxon>Actinomycetota</taxon>
        <taxon>Actinomycetes</taxon>
        <taxon>Kitasatosporales</taxon>
        <taxon>Streptomycetaceae</taxon>
        <taxon>Streptomyces</taxon>
    </lineage>
</organism>
<dbReference type="InterPro" id="IPR009075">
    <property type="entry name" value="AcylCo_DH/oxidase_C"/>
</dbReference>
<feature type="domain" description="Acyl-CoA oxidase/dehydrogenase middle" evidence="7">
    <location>
        <begin position="131"/>
        <end position="231"/>
    </location>
</feature>
<dbReference type="InterPro" id="IPR006091">
    <property type="entry name" value="Acyl-CoA_Oxase/DH_mid-dom"/>
</dbReference>
<dbReference type="Gene3D" id="2.40.110.10">
    <property type="entry name" value="Butyryl-CoA Dehydrogenase, subunit A, domain 2"/>
    <property type="match status" value="1"/>
</dbReference>
<dbReference type="Gene3D" id="1.10.540.10">
    <property type="entry name" value="Acyl-CoA dehydrogenase/oxidase, N-terminal domain"/>
    <property type="match status" value="1"/>
</dbReference>
<evidence type="ECO:0000313" key="10">
    <source>
        <dbReference type="Proteomes" id="UP001550210"/>
    </source>
</evidence>
<reference evidence="9 10" key="1">
    <citation type="submission" date="2024-06" db="EMBL/GenBank/DDBJ databases">
        <title>The Natural Products Discovery Center: Release of the First 8490 Sequenced Strains for Exploring Actinobacteria Biosynthetic Diversity.</title>
        <authorList>
            <person name="Kalkreuter E."/>
            <person name="Kautsar S.A."/>
            <person name="Yang D."/>
            <person name="Bader C.D."/>
            <person name="Teijaro C.N."/>
            <person name="Fluegel L."/>
            <person name="Davis C.M."/>
            <person name="Simpson J.R."/>
            <person name="Lauterbach L."/>
            <person name="Steele A.D."/>
            <person name="Gui C."/>
            <person name="Meng S."/>
            <person name="Li G."/>
            <person name="Viehrig K."/>
            <person name="Ye F."/>
            <person name="Su P."/>
            <person name="Kiefer A.F."/>
            <person name="Nichols A."/>
            <person name="Cepeda A.J."/>
            <person name="Yan W."/>
            <person name="Fan B."/>
            <person name="Jiang Y."/>
            <person name="Adhikari A."/>
            <person name="Zheng C.-J."/>
            <person name="Schuster L."/>
            <person name="Cowan T.M."/>
            <person name="Smanski M.J."/>
            <person name="Chevrette M.G."/>
            <person name="De Carvalho L.P.S."/>
            <person name="Shen B."/>
        </authorList>
    </citation>
    <scope>NUCLEOTIDE SEQUENCE [LARGE SCALE GENOMIC DNA]</scope>
    <source>
        <strain evidence="9 10">NPDC006434</strain>
    </source>
</reference>
<evidence type="ECO:0000256" key="5">
    <source>
        <dbReference type="RuleBase" id="RU362125"/>
    </source>
</evidence>
<keyword evidence="10" id="KW-1185">Reference proteome</keyword>
<dbReference type="InterPro" id="IPR037069">
    <property type="entry name" value="AcylCoA_DH/ox_N_sf"/>
</dbReference>
<accession>A0ABV2UW25</accession>